<dbReference type="OrthoDB" id="9804578at2"/>
<keyword evidence="4" id="KW-0028">Amino-acid biosynthesis</keyword>
<dbReference type="EC" id="4.2.1.20" evidence="3"/>
<evidence type="ECO:0000313" key="11">
    <source>
        <dbReference type="Proteomes" id="UP000198564"/>
    </source>
</evidence>
<comment type="similarity">
    <text evidence="9">Belongs to the TrpA family.</text>
</comment>
<evidence type="ECO:0000313" key="10">
    <source>
        <dbReference type="EMBL" id="SEI76669.1"/>
    </source>
</evidence>
<dbReference type="EMBL" id="FNYW01000018">
    <property type="protein sequence ID" value="SEI76669.1"/>
    <property type="molecule type" value="Genomic_DNA"/>
</dbReference>
<evidence type="ECO:0000256" key="8">
    <source>
        <dbReference type="ARBA" id="ARBA00049047"/>
    </source>
</evidence>
<dbReference type="GO" id="GO:0004834">
    <property type="term" value="F:tryptophan synthase activity"/>
    <property type="evidence" value="ECO:0007669"/>
    <property type="project" value="UniProtKB-EC"/>
</dbReference>
<comment type="pathway">
    <text evidence="1">Amino-acid biosynthesis; L-tryptophan biosynthesis; L-tryptophan from chorismate: step 5/5.</text>
</comment>
<organism evidence="10 11">
    <name type="scientific">Alkalibacterium gilvum</name>
    <dbReference type="NCBI Taxonomy" id="1130080"/>
    <lineage>
        <taxon>Bacteria</taxon>
        <taxon>Bacillati</taxon>
        <taxon>Bacillota</taxon>
        <taxon>Bacilli</taxon>
        <taxon>Lactobacillales</taxon>
        <taxon>Carnobacteriaceae</taxon>
        <taxon>Alkalibacterium</taxon>
    </lineage>
</organism>
<dbReference type="CDD" id="cd04724">
    <property type="entry name" value="Tryptophan_synthase_alpha"/>
    <property type="match status" value="1"/>
</dbReference>
<evidence type="ECO:0000256" key="7">
    <source>
        <dbReference type="ARBA" id="ARBA00023239"/>
    </source>
</evidence>
<evidence type="ECO:0000256" key="1">
    <source>
        <dbReference type="ARBA" id="ARBA00004733"/>
    </source>
</evidence>
<dbReference type="STRING" id="1130080.SAMN04488113_1182"/>
<dbReference type="SUPFAM" id="SSF51366">
    <property type="entry name" value="Ribulose-phoshate binding barrel"/>
    <property type="match status" value="1"/>
</dbReference>
<dbReference type="AlphaFoldDB" id="A0A1H6T9D5"/>
<keyword evidence="11" id="KW-1185">Reference proteome</keyword>
<evidence type="ECO:0000256" key="2">
    <source>
        <dbReference type="ARBA" id="ARBA00011270"/>
    </source>
</evidence>
<evidence type="ECO:0000256" key="6">
    <source>
        <dbReference type="ARBA" id="ARBA00023141"/>
    </source>
</evidence>
<accession>A0A1H6T9D5</accession>
<evidence type="ECO:0000256" key="3">
    <source>
        <dbReference type="ARBA" id="ARBA00012043"/>
    </source>
</evidence>
<proteinExistence type="inferred from homology"/>
<keyword evidence="7" id="KW-0456">Lyase</keyword>
<evidence type="ECO:0000256" key="4">
    <source>
        <dbReference type="ARBA" id="ARBA00022605"/>
    </source>
</evidence>
<dbReference type="Proteomes" id="UP000198564">
    <property type="component" value="Unassembled WGS sequence"/>
</dbReference>
<dbReference type="InterPro" id="IPR013785">
    <property type="entry name" value="Aldolase_TIM"/>
</dbReference>
<dbReference type="PANTHER" id="PTHR43406">
    <property type="entry name" value="TRYPTOPHAN SYNTHASE, ALPHA CHAIN"/>
    <property type="match status" value="1"/>
</dbReference>
<dbReference type="InterPro" id="IPR002028">
    <property type="entry name" value="Trp_synthase_suA"/>
</dbReference>
<comment type="catalytic activity">
    <reaction evidence="8">
        <text>(1S,2R)-1-C-(indol-3-yl)glycerol 3-phosphate + L-serine = D-glyceraldehyde 3-phosphate + L-tryptophan + H2O</text>
        <dbReference type="Rhea" id="RHEA:10532"/>
        <dbReference type="ChEBI" id="CHEBI:15377"/>
        <dbReference type="ChEBI" id="CHEBI:33384"/>
        <dbReference type="ChEBI" id="CHEBI:57912"/>
        <dbReference type="ChEBI" id="CHEBI:58866"/>
        <dbReference type="ChEBI" id="CHEBI:59776"/>
        <dbReference type="EC" id="4.2.1.20"/>
    </reaction>
</comment>
<evidence type="ECO:0000256" key="9">
    <source>
        <dbReference type="RuleBase" id="RU003662"/>
    </source>
</evidence>
<protein>
    <recommendedName>
        <fullName evidence="3">tryptophan synthase</fullName>
        <ecNumber evidence="3">4.2.1.20</ecNumber>
    </recommendedName>
</protein>
<dbReference type="Pfam" id="PF00290">
    <property type="entry name" value="Trp_syntA"/>
    <property type="match status" value="1"/>
</dbReference>
<dbReference type="UniPathway" id="UPA00035">
    <property type="reaction ID" value="UER00044"/>
</dbReference>
<dbReference type="RefSeq" id="WP_091634586.1">
    <property type="nucleotide sequence ID" value="NZ_FNYW01000018.1"/>
</dbReference>
<dbReference type="PANTHER" id="PTHR43406:SF1">
    <property type="entry name" value="TRYPTOPHAN SYNTHASE ALPHA CHAIN, CHLOROPLASTIC"/>
    <property type="match status" value="1"/>
</dbReference>
<keyword evidence="6" id="KW-0057">Aromatic amino acid biosynthesis</keyword>
<reference evidence="11" key="1">
    <citation type="submission" date="2016-10" db="EMBL/GenBank/DDBJ databases">
        <authorList>
            <person name="Varghese N."/>
            <person name="Submissions S."/>
        </authorList>
    </citation>
    <scope>NUCLEOTIDE SEQUENCE [LARGE SCALE GENOMIC DNA]</scope>
    <source>
        <strain evidence="11">DSM 25751</strain>
    </source>
</reference>
<dbReference type="InterPro" id="IPR011060">
    <property type="entry name" value="RibuloseP-bd_barrel"/>
</dbReference>
<dbReference type="Gene3D" id="3.20.20.70">
    <property type="entry name" value="Aldolase class I"/>
    <property type="match status" value="1"/>
</dbReference>
<evidence type="ECO:0000256" key="5">
    <source>
        <dbReference type="ARBA" id="ARBA00022822"/>
    </source>
</evidence>
<comment type="subunit">
    <text evidence="2">Tetramer of two alpha and two beta chains.</text>
</comment>
<dbReference type="GO" id="GO:0005829">
    <property type="term" value="C:cytosol"/>
    <property type="evidence" value="ECO:0007669"/>
    <property type="project" value="TreeGrafter"/>
</dbReference>
<sequence length="227" mass="25910">MKHIMFYMTLNYPNNERFFEILEALSNEGVTYLELGIPVENPFMDGEIIQQSHDTVLKNGLKQAELIEVLKQIKEKFNFKIILMTYYAGVEKYDLLSHENLYDGLLCVDKSLTKKDLNKPIQLYPPKMDGLKMKEKLQNNETFAYVISGEGKTGSFDDVPTDYVDTIKNIRKFSDIPAFVGFGIKTKEDAETVFNNDADGVIIGTALMKEYIEGGIPGIKDYLKTFK</sequence>
<keyword evidence="5" id="KW-0822">Tryptophan biosynthesis</keyword>
<dbReference type="NCBIfam" id="TIGR00262">
    <property type="entry name" value="trpA"/>
    <property type="match status" value="1"/>
</dbReference>
<gene>
    <name evidence="10" type="ORF">SAMN04488113_1182</name>
</gene>
<name>A0A1H6T9D5_9LACT</name>